<evidence type="ECO:0000313" key="2">
    <source>
        <dbReference type="Proteomes" id="UP000636479"/>
    </source>
</evidence>
<dbReference type="EMBL" id="JACAZF010000005">
    <property type="protein sequence ID" value="KAF7303553.1"/>
    <property type="molecule type" value="Genomic_DNA"/>
</dbReference>
<organism evidence="1 2">
    <name type="scientific">Mycena indigotica</name>
    <dbReference type="NCBI Taxonomy" id="2126181"/>
    <lineage>
        <taxon>Eukaryota</taxon>
        <taxon>Fungi</taxon>
        <taxon>Dikarya</taxon>
        <taxon>Basidiomycota</taxon>
        <taxon>Agaricomycotina</taxon>
        <taxon>Agaricomycetes</taxon>
        <taxon>Agaricomycetidae</taxon>
        <taxon>Agaricales</taxon>
        <taxon>Marasmiineae</taxon>
        <taxon>Mycenaceae</taxon>
        <taxon>Mycena</taxon>
    </lineage>
</organism>
<accession>A0A8H6SPP3</accession>
<dbReference type="GeneID" id="59345120"/>
<reference evidence="1" key="1">
    <citation type="submission" date="2020-05" db="EMBL/GenBank/DDBJ databases">
        <title>Mycena genomes resolve the evolution of fungal bioluminescence.</title>
        <authorList>
            <person name="Tsai I.J."/>
        </authorList>
    </citation>
    <scope>NUCLEOTIDE SEQUENCE</scope>
    <source>
        <strain evidence="1">171206Taipei</strain>
    </source>
</reference>
<dbReference type="Gene3D" id="3.80.10.10">
    <property type="entry name" value="Ribonuclease Inhibitor"/>
    <property type="match status" value="1"/>
</dbReference>
<gene>
    <name evidence="1" type="ORF">MIND_00584600</name>
</gene>
<evidence type="ECO:0000313" key="1">
    <source>
        <dbReference type="EMBL" id="KAF7303553.1"/>
    </source>
</evidence>
<dbReference type="AlphaFoldDB" id="A0A8H6SPP3"/>
<dbReference type="OrthoDB" id="3021279at2759"/>
<dbReference type="Proteomes" id="UP000636479">
    <property type="component" value="Unassembled WGS sequence"/>
</dbReference>
<name>A0A8H6SPP3_9AGAR</name>
<keyword evidence="2" id="KW-1185">Reference proteome</keyword>
<dbReference type="InterPro" id="IPR032675">
    <property type="entry name" value="LRR_dom_sf"/>
</dbReference>
<sequence length="334" mass="37390">MDDPRAAAVMLGGLEDDWQAGAWGGRDYWARAEEELALRRVNLSSAKPTGDPSFLSSSPMIDPVLPPELERVVFELAAGRDREMICTLALVARRVNAWIGPLRYQVVLINRQRGGLDALWGISERCPETRTHTRCLAVSGLELPADTLPRITAAFPHLVDLRLWSYTPATAADMKALHALPHLRRLSHNLHTLYATVDAGPVAPFSHVTHLELYKLFNEHALTLPRLRAAFPALTHVTLFDLPDARLARAALQSWPALMVLLVVRYAPRTTARAAERDHIRYDLDTKKLAGIDPRVVTCMLADFERDWEDGAWSGEDCWARAEEEVAQTRMTRA</sequence>
<proteinExistence type="predicted"/>
<dbReference type="RefSeq" id="XP_037220525.1">
    <property type="nucleotide sequence ID" value="XM_037362604.1"/>
</dbReference>
<protein>
    <submittedName>
        <fullName evidence="1">Uncharacterized protein</fullName>
    </submittedName>
</protein>
<comment type="caution">
    <text evidence="1">The sequence shown here is derived from an EMBL/GenBank/DDBJ whole genome shotgun (WGS) entry which is preliminary data.</text>
</comment>